<accession>A0A1G9HCE7</accession>
<proteinExistence type="predicted"/>
<dbReference type="PANTHER" id="PTHR43441:SF11">
    <property type="entry name" value="RIBOSOMAL-PROTEIN-SERINE ACETYLTRANSFERASE"/>
    <property type="match status" value="1"/>
</dbReference>
<protein>
    <submittedName>
        <fullName evidence="2">Protein N-acetyltransferase, RimJ/RimL family</fullName>
    </submittedName>
</protein>
<dbReference type="RefSeq" id="WP_176761605.1">
    <property type="nucleotide sequence ID" value="NZ_FNGP01000001.1"/>
</dbReference>
<evidence type="ECO:0000259" key="1">
    <source>
        <dbReference type="PROSITE" id="PS51186"/>
    </source>
</evidence>
<dbReference type="Gene3D" id="3.40.630.30">
    <property type="match status" value="1"/>
</dbReference>
<dbReference type="EMBL" id="FNGP01000001">
    <property type="protein sequence ID" value="SDL10506.1"/>
    <property type="molecule type" value="Genomic_DNA"/>
</dbReference>
<name>A0A1G9HCE7_9ACTN</name>
<organism evidence="2 3">
    <name type="scientific">Tessaracoccus oleiagri</name>
    <dbReference type="NCBI Taxonomy" id="686624"/>
    <lineage>
        <taxon>Bacteria</taxon>
        <taxon>Bacillati</taxon>
        <taxon>Actinomycetota</taxon>
        <taxon>Actinomycetes</taxon>
        <taxon>Propionibacteriales</taxon>
        <taxon>Propionibacteriaceae</taxon>
        <taxon>Tessaracoccus</taxon>
    </lineage>
</organism>
<evidence type="ECO:0000313" key="2">
    <source>
        <dbReference type="EMBL" id="SDL10506.1"/>
    </source>
</evidence>
<keyword evidence="3" id="KW-1185">Reference proteome</keyword>
<keyword evidence="2" id="KW-0808">Transferase</keyword>
<dbReference type="InterPro" id="IPR016181">
    <property type="entry name" value="Acyl_CoA_acyltransferase"/>
</dbReference>
<dbReference type="InterPro" id="IPR051908">
    <property type="entry name" value="Ribosomal_N-acetyltransferase"/>
</dbReference>
<dbReference type="InterPro" id="IPR000182">
    <property type="entry name" value="GNAT_dom"/>
</dbReference>
<dbReference type="GO" id="GO:0005737">
    <property type="term" value="C:cytoplasm"/>
    <property type="evidence" value="ECO:0007669"/>
    <property type="project" value="TreeGrafter"/>
</dbReference>
<dbReference type="PANTHER" id="PTHR43441">
    <property type="entry name" value="RIBOSOMAL-PROTEIN-SERINE ACETYLTRANSFERASE"/>
    <property type="match status" value="1"/>
</dbReference>
<dbReference type="GO" id="GO:0008999">
    <property type="term" value="F:protein-N-terminal-alanine acetyltransferase activity"/>
    <property type="evidence" value="ECO:0007669"/>
    <property type="project" value="TreeGrafter"/>
</dbReference>
<feature type="domain" description="N-acetyltransferase" evidence="1">
    <location>
        <begin position="19"/>
        <end position="190"/>
    </location>
</feature>
<dbReference type="AlphaFoldDB" id="A0A1G9HCE7"/>
<dbReference type="SUPFAM" id="SSF55729">
    <property type="entry name" value="Acyl-CoA N-acyltransferases (Nat)"/>
    <property type="match status" value="1"/>
</dbReference>
<sequence>MDWADLWPPFGLALRCGPIELHPVRFDELPRLIELIDGGIIADDVPNYPMTSPFGLGGYTVAEQRDSLQYWWSTWANLRPADWVIPMTVLRDGAPVGVQEIAGHDFPTLRSASTGSWLAVAHQGRGTGTLMRQAIAMFAFDHLGARELMSGAFHDNARSLAVSRKVGYRENGRKLLARGTGEVDEEIRVRLLPEWLVRPGHALEVDGLEPLLEFLEIGR</sequence>
<dbReference type="Proteomes" id="UP000199475">
    <property type="component" value="Unassembled WGS sequence"/>
</dbReference>
<dbReference type="GO" id="GO:1990189">
    <property type="term" value="F:protein N-terminal-serine acetyltransferase activity"/>
    <property type="evidence" value="ECO:0007669"/>
    <property type="project" value="TreeGrafter"/>
</dbReference>
<dbReference type="PROSITE" id="PS51186">
    <property type="entry name" value="GNAT"/>
    <property type="match status" value="1"/>
</dbReference>
<evidence type="ECO:0000313" key="3">
    <source>
        <dbReference type="Proteomes" id="UP000199475"/>
    </source>
</evidence>
<reference evidence="2 3" key="1">
    <citation type="submission" date="2016-10" db="EMBL/GenBank/DDBJ databases">
        <authorList>
            <person name="de Groot N.N."/>
        </authorList>
    </citation>
    <scope>NUCLEOTIDE SEQUENCE [LARGE SCALE GENOMIC DNA]</scope>
    <source>
        <strain evidence="2 3">CGMCC 1.9159</strain>
    </source>
</reference>
<dbReference type="STRING" id="686624.SAMN04488242_0214"/>
<gene>
    <name evidence="2" type="ORF">SAMN04488242_0214</name>
</gene>
<dbReference type="Pfam" id="PF13302">
    <property type="entry name" value="Acetyltransf_3"/>
    <property type="match status" value="1"/>
</dbReference>